<feature type="transmembrane region" description="Helical" evidence="1">
    <location>
        <begin position="12"/>
        <end position="35"/>
    </location>
</feature>
<organism evidence="2 3">
    <name type="scientific">Lawsonibacter faecis</name>
    <dbReference type="NCBI Taxonomy" id="2763052"/>
    <lineage>
        <taxon>Bacteria</taxon>
        <taxon>Bacillati</taxon>
        <taxon>Bacillota</taxon>
        <taxon>Clostridia</taxon>
        <taxon>Eubacteriales</taxon>
        <taxon>Oscillospiraceae</taxon>
        <taxon>Lawsonibacter</taxon>
    </lineage>
</organism>
<comment type="caution">
    <text evidence="2">The sequence shown here is derived from an EMBL/GenBank/DDBJ whole genome shotgun (WGS) entry which is preliminary data.</text>
</comment>
<proteinExistence type="predicted"/>
<dbReference type="EMBL" id="JACOPQ010000008">
    <property type="protein sequence ID" value="MBC5737555.1"/>
    <property type="molecule type" value="Genomic_DNA"/>
</dbReference>
<protein>
    <submittedName>
        <fullName evidence="2">Uncharacterized protein</fullName>
    </submittedName>
</protein>
<evidence type="ECO:0000313" key="3">
    <source>
        <dbReference type="Proteomes" id="UP000607645"/>
    </source>
</evidence>
<name>A0A8J6MD21_9FIRM</name>
<keyword evidence="3" id="KW-1185">Reference proteome</keyword>
<dbReference type="AlphaFoldDB" id="A0A8J6MD21"/>
<accession>A0A8J6MD21</accession>
<evidence type="ECO:0000313" key="2">
    <source>
        <dbReference type="EMBL" id="MBC5737555.1"/>
    </source>
</evidence>
<evidence type="ECO:0000256" key="1">
    <source>
        <dbReference type="SAM" id="Phobius"/>
    </source>
</evidence>
<dbReference type="RefSeq" id="WP_155149606.1">
    <property type="nucleotide sequence ID" value="NZ_JACOPQ010000008.1"/>
</dbReference>
<reference evidence="2" key="1">
    <citation type="submission" date="2020-08" db="EMBL/GenBank/DDBJ databases">
        <title>Genome public.</title>
        <authorList>
            <person name="Liu C."/>
            <person name="Sun Q."/>
        </authorList>
    </citation>
    <scope>NUCLEOTIDE SEQUENCE</scope>
    <source>
        <strain evidence="2">NSJ-52</strain>
    </source>
</reference>
<dbReference type="Proteomes" id="UP000607645">
    <property type="component" value="Unassembled WGS sequence"/>
</dbReference>
<sequence length="113" mass="12947">MKKAKIRFKTVIIAFIILFMTVALLFCLRTTFWHIDSPGGDYQILGWLTDKGGFGYSGNYYVRENSLFSQWHYLGSGPSHCQWKSETTFSVFSPDGTQNHSVFDFINDCALLD</sequence>
<keyword evidence="1" id="KW-0812">Transmembrane</keyword>
<keyword evidence="1" id="KW-0472">Membrane</keyword>
<keyword evidence="1" id="KW-1133">Transmembrane helix</keyword>
<gene>
    <name evidence="2" type="ORF">H8S62_11120</name>
</gene>